<dbReference type="Proteomes" id="UP000050761">
    <property type="component" value="Unassembled WGS sequence"/>
</dbReference>
<reference evidence="3" key="2">
    <citation type="submission" date="2019-09" db="UniProtKB">
        <authorList>
            <consortium name="WormBaseParasite"/>
        </authorList>
    </citation>
    <scope>IDENTIFICATION</scope>
</reference>
<evidence type="ECO:0000313" key="1">
    <source>
        <dbReference type="EMBL" id="VDO18779.1"/>
    </source>
</evidence>
<reference evidence="1 2" key="1">
    <citation type="submission" date="2018-11" db="EMBL/GenBank/DDBJ databases">
        <authorList>
            <consortium name="Pathogen Informatics"/>
        </authorList>
    </citation>
    <scope>NUCLEOTIDE SEQUENCE [LARGE SCALE GENOMIC DNA]</scope>
</reference>
<accession>A0A3P7TFK4</accession>
<dbReference type="OrthoDB" id="5872262at2759"/>
<dbReference type="WBParaSite" id="HPBE_0000039601-mRNA-1">
    <property type="protein sequence ID" value="HPBE_0000039601-mRNA-1"/>
    <property type="gene ID" value="HPBE_0000039601"/>
</dbReference>
<dbReference type="AlphaFoldDB" id="A0A3P7TFK4"/>
<keyword evidence="2" id="KW-1185">Reference proteome</keyword>
<sequence length="178" mass="20220">MEIHQLTTKRGFVEITVTIADARWSTSEDDEQKELPKAKLQLPKITVKWMLAPMEESVRSAPTKGGVKQVKVTILSRLSFNPLLNSFYVKLIEAKLYSVTAVEELLQSNRYAAENDLAYDHDLIQYEVQNINGKFAVVYNVVGSRCDEVIAFVKAVSKDDNLVERITVKCNKWNEVVL</sequence>
<dbReference type="EMBL" id="UZAH01000266">
    <property type="protein sequence ID" value="VDO18779.1"/>
    <property type="molecule type" value="Genomic_DNA"/>
</dbReference>
<dbReference type="InterPro" id="IPR035126">
    <property type="entry name" value="SCVP"/>
</dbReference>
<evidence type="ECO:0000313" key="3">
    <source>
        <dbReference type="WBParaSite" id="HPBE_0000039601-mRNA-1"/>
    </source>
</evidence>
<name>A0A3P7TFK4_HELPZ</name>
<proteinExistence type="predicted"/>
<dbReference type="Pfam" id="PF17619">
    <property type="entry name" value="SCVP"/>
    <property type="match status" value="1"/>
</dbReference>
<gene>
    <name evidence="1" type="ORF">HPBE_LOCUS397</name>
</gene>
<protein>
    <submittedName>
        <fullName evidence="3">Cystatin domain-containing protein</fullName>
    </submittedName>
</protein>
<evidence type="ECO:0000313" key="2">
    <source>
        <dbReference type="Proteomes" id="UP000050761"/>
    </source>
</evidence>
<organism evidence="1">
    <name type="scientific">Heligmosomoides polygyrus</name>
    <name type="common">Parasitic roundworm</name>
    <dbReference type="NCBI Taxonomy" id="6339"/>
    <lineage>
        <taxon>Eukaryota</taxon>
        <taxon>Metazoa</taxon>
        <taxon>Ecdysozoa</taxon>
        <taxon>Nematoda</taxon>
        <taxon>Chromadorea</taxon>
        <taxon>Rhabditida</taxon>
        <taxon>Rhabditina</taxon>
        <taxon>Rhabditomorpha</taxon>
        <taxon>Strongyloidea</taxon>
        <taxon>Heligmosomidae</taxon>
        <taxon>Heligmosomoides</taxon>
    </lineage>
</organism>